<dbReference type="OrthoDB" id="680700at2"/>
<evidence type="ECO:0000256" key="2">
    <source>
        <dbReference type="ARBA" id="ARBA00022692"/>
    </source>
</evidence>
<dbReference type="EMBL" id="RJJR01000009">
    <property type="protein sequence ID" value="RNI35633.1"/>
    <property type="molecule type" value="Genomic_DNA"/>
</dbReference>
<comment type="subcellular location">
    <subcellularLocation>
        <location evidence="1">Membrane</location>
        <topology evidence="1">Single-pass membrane protein</topology>
    </subcellularLocation>
</comment>
<dbReference type="Proteomes" id="UP000267223">
    <property type="component" value="Unassembled WGS sequence"/>
</dbReference>
<evidence type="ECO:0000313" key="6">
    <source>
        <dbReference type="EMBL" id="RNI35633.1"/>
    </source>
</evidence>
<keyword evidence="3" id="KW-1133">Transmembrane helix</keyword>
<dbReference type="GO" id="GO:0009306">
    <property type="term" value="P:protein secretion"/>
    <property type="evidence" value="ECO:0007669"/>
    <property type="project" value="InterPro"/>
</dbReference>
<evidence type="ECO:0000256" key="4">
    <source>
        <dbReference type="ARBA" id="ARBA00023136"/>
    </source>
</evidence>
<keyword evidence="4" id="KW-0472">Membrane</keyword>
<name>A0A3M9NEJ2_9BACT</name>
<evidence type="ECO:0000259" key="5">
    <source>
        <dbReference type="Pfam" id="PF04357"/>
    </source>
</evidence>
<feature type="domain" description="Translocation and assembly module TamB C-terminal" evidence="5">
    <location>
        <begin position="1095"/>
        <end position="1555"/>
    </location>
</feature>
<keyword evidence="7" id="KW-1185">Reference proteome</keyword>
<dbReference type="PANTHER" id="PTHR36985:SF1">
    <property type="entry name" value="TRANSLOCATION AND ASSEMBLY MODULE SUBUNIT TAMB"/>
    <property type="match status" value="1"/>
</dbReference>
<dbReference type="Pfam" id="PF04357">
    <property type="entry name" value="TamB"/>
    <property type="match status" value="1"/>
</dbReference>
<dbReference type="InterPro" id="IPR007452">
    <property type="entry name" value="TamB_C"/>
</dbReference>
<evidence type="ECO:0000256" key="1">
    <source>
        <dbReference type="ARBA" id="ARBA00004167"/>
    </source>
</evidence>
<dbReference type="GO" id="GO:0005886">
    <property type="term" value="C:plasma membrane"/>
    <property type="evidence" value="ECO:0007669"/>
    <property type="project" value="InterPro"/>
</dbReference>
<accession>A0A3M9NEJ2</accession>
<evidence type="ECO:0000256" key="3">
    <source>
        <dbReference type="ARBA" id="ARBA00022989"/>
    </source>
</evidence>
<evidence type="ECO:0000313" key="7">
    <source>
        <dbReference type="Proteomes" id="UP000267223"/>
    </source>
</evidence>
<proteinExistence type="predicted"/>
<sequence length="1573" mass="176045">MSLLVLIVVLWILIQTTFFQTFIIHRVAQRLSKNLQTTVSIKKINLELFDKMDMQGLLILDHQKDTLVFAGNAKVNITDWFFFKKNITLQYIGLSDALINLYRSDSVWNYQFMVDYFSGSGNKKKDTTSSSIDLDLKVVNLKNVRIWQKDGWRGENILVSAGRLVVRADKFDLKEKKILISEARLDTPSFTMYDYTGNRPPRTGSSAGPDTTEIKGLRWNPDQWLLSAKRLNISNGLVAIEREGGSAPVNDVFDERHIIISSINGNFKNIKLAEDTLQAAFSLSAKDRGGFVIKNISAQLKFTPELMEFKDLDILTNKSHLRDYYAMRYRNFNEDMQDFIHSVTVEGHFKNSKLSSDDLAYFAPDTRSWKTDFILSGRASGKIDNLTAHDMDIKAGNENILKGDVSLRGLPDLDKTFIDLRARQFTSSYTELAKLIPSLEDVTNPNLGAFGKINFSGSFTGYLNDFVTYGTLQTDIGTLQTDLHLTLPPKGRPVYNGKVSTDNFQLGKFIENSSIGNIVFDGKVKGEGFDPNNVDIAVDGSIKKVEYNSYAYSNIIVHGEFHNKLFSGNASINDPHIIIDTLVGSINFSKANPQFDLEANVKRLHLKNLKFTNDSISLTGKFNLNFTGNSIDNFLGSAKLYSAVLSDEGKQLSFDSLYISSTFVNDKKFLTLETNELEAGINGDFKLMEIPDAFQLFLNKYYPAYINKPKKVLENQQFNFYIKTRNVSDYLNLFDKRMTGLNNSVLQGNINIGNNTLDLQADIPQFNYSNIQFNVIDFTATGTRDTLALQGNIDDVVINDSLHSPDTRFSIVAADDISDISINATGNKTFNNADLSAQIQTNRHGFKLIFKPSTFTINQKQWQIAKEGVLELNDSLLTANDIRFSQNGQEIYISTQPSENGGGNDILLAVQNLIVGDFAPIFLKYPQIGGLLNGNLRVRHPFGNMGIEFDTKIDEFKFETDSIGILLANGEYHARPGELKINFISNNNLYNFRGNFGYSFSDTSINQLSGSVVFNNSGINVLETYLNSVFSSLQGRATGKLAISGKASAPKLTGSIVLDSTALTIDYTKCHYRLADSSVITFKPDEIDFGSIKVLDTLKNTGTLTGKIYHTFFDNFFFNELHFKTDPGRNGPAKFSLLNTTSSDNTEFYGHVVGRAELSLNGFLTDMQMDISGEPTDSSHIYLPTGETAESGSMDYLTFIKFGREMKADLVSRHNTNIKVNMELTANPLAKIDVILDETTGDVIKAQGSGKLNITAGTTDPLTIRGRYNVEQGEYTFNFQTFLKTPFNLQQGYIEWQGDPYLATLNIDAIYQAQNVSMNNIPTTTGYRNINGDVDIIFKLRGTLKDPRPEFEFQFPFDNPLKSDPIATEYLKTRFQEDKTALMNQVASLLLFNQFMSSDQPLITGNNTGNFVTRSVGQLLSATLSTSLNSWLQKVLNTKSVNLITNINTGDLNFQKGASQKELTNVGNFGVRTAFLNNKLLVTVAGNVDYRLGQAVTTSNSNFLFTPDVSFEYLITPNGQLRVIGFNRSDADIGDIAGVTRRNRTGIQLSYRRDFDTFAEFFTNENRRRRGRK</sequence>
<comment type="caution">
    <text evidence="6">The sequence shown here is derived from an EMBL/GenBank/DDBJ whole genome shotgun (WGS) entry which is preliminary data.</text>
</comment>
<protein>
    <recommendedName>
        <fullName evidence="5">Translocation and assembly module TamB C-terminal domain-containing protein</fullName>
    </recommendedName>
</protein>
<gene>
    <name evidence="6" type="ORF">EFY79_11740</name>
</gene>
<organism evidence="6 7">
    <name type="scientific">Hanamia caeni</name>
    <dbReference type="NCBI Taxonomy" id="2294116"/>
    <lineage>
        <taxon>Bacteria</taxon>
        <taxon>Pseudomonadati</taxon>
        <taxon>Bacteroidota</taxon>
        <taxon>Chitinophagia</taxon>
        <taxon>Chitinophagales</taxon>
        <taxon>Chitinophagaceae</taxon>
        <taxon>Hanamia</taxon>
    </lineage>
</organism>
<dbReference type="RefSeq" id="WP_123120913.1">
    <property type="nucleotide sequence ID" value="NZ_RJJR01000009.1"/>
</dbReference>
<reference evidence="6 7" key="1">
    <citation type="submission" date="2018-11" db="EMBL/GenBank/DDBJ databases">
        <title>Draft genome sequence of Ferruginibacter sp. BO-59.</title>
        <authorList>
            <person name="Im W.T."/>
        </authorList>
    </citation>
    <scope>NUCLEOTIDE SEQUENCE [LARGE SCALE GENOMIC DNA]</scope>
    <source>
        <strain evidence="6 7">BO-59</strain>
    </source>
</reference>
<keyword evidence="2" id="KW-0812">Transmembrane</keyword>
<dbReference type="PANTHER" id="PTHR36985">
    <property type="entry name" value="TRANSLOCATION AND ASSEMBLY MODULE SUBUNIT TAMB"/>
    <property type="match status" value="1"/>
</dbReference>